<feature type="compositionally biased region" description="Pro residues" evidence="1">
    <location>
        <begin position="817"/>
        <end position="829"/>
    </location>
</feature>
<feature type="region of interest" description="Disordered" evidence="1">
    <location>
        <begin position="648"/>
        <end position="1009"/>
    </location>
</feature>
<feature type="compositionally biased region" description="Polar residues" evidence="1">
    <location>
        <begin position="652"/>
        <end position="673"/>
    </location>
</feature>
<feature type="region of interest" description="Disordered" evidence="1">
    <location>
        <begin position="495"/>
        <end position="519"/>
    </location>
</feature>
<evidence type="ECO:0000313" key="2">
    <source>
        <dbReference type="EMBL" id="CAK7266589.1"/>
    </source>
</evidence>
<sequence>MPYSSSESGGASRPVSDANSSQQKPRSRTQSLSSEWPSTIGQGLMTPPLSISPEAVFIAASAASQIVTTDHDNHANTWYDQHGIESSGEPAIVSNPALQLVNNFLDQLLLRFLSIARSTSLAALRPAVIEVLKPKLAKDAINQADEELREYLGGGDDEDMLQSQTPDSPKNWDLELVWKRTRLRCMVYSSLGDMEEEDEDFYTEQEHLEGGDDTLGETVSPAVAIFLTSILEFMGEQALISAGQAAYHRMRFIYEKEHKVGGATSDPAPVASRITVDEVDMDRVAFDRTIGRLWRAWKKRIRSPVTDLHAFQHRSFSQELGRQGAHMRQVSQDDSTITGTISETGECRDITAQHEHSRDTENSAEQRNSNEEPKECAVDEKDEEDWLKVAVSVPIPVGVGDILEILLPGLVDYSDDDDVFDANKRDAFGRNQINSSYEQTRPKSLTYPPSTTAFFSMMLSDIRTPRTLSSRARARSLPTPFITTYVLPADNHIKASGDKTELDDDSSNTRGDDSTPMTILGPEASDTAADGIECEPTAPTTLGEDSEQSLPVPLQMSVIGAAITTSSAEAVPASSIIAGGTTGRDVGARVLDEFAEEAEILVSSRVSVSGRSNSPANSELGCPVPPSPGLPFGSPNVHSLRVIDVPAPRSPVTRSHNVFVNAAQQRSDMSRTNDSSRTSAASWTSSISARAIDEGGASQTTETLKTPVVSARKPSPIDVEVSRSPRESNAKTEQNLAKEDDTLSQIDSPQAAVTQTPELPQPPTAAPSTKVTIISSTKTPESFYLDDETEESVETFPTEAGPPERRPKSQGAASISPPSPLREQPPPSPRIVNFSSPSRSRDQQPRTQIQAQTQVQARTDAQLRAEVEAAGRKQSVASSISSSTSKLKTKSVSEENTVMRPEDVARNFEELIQSDQTIQYTLTPENMRNFDSSRSTHEGSSFVMKSRKSEDTRQLGDQSRSSSNSLDTRPTEPLVPPPRSPRSADPSVNSMTSRARGAGPQARDARVPRESLADFADFIRATGPSDGFVVPTTSSPQIGTTSGSASNNLLKGPALVTKASGDLKRASTIGSRQRYQAREAVVNKDDNSDLIDFIRRGPPSAAGSNHPRIPRHVAPFRTTMDSDQMSGAVGGRAVDAKIPSLRHSAASISVTESSMGSSAGLIKQDQNPTLANTSVGKSTSNMFDDADVMPIPKRKTRRVRDPYAIDLTDEEDEFDMPQPANGRRPASAVKEESLIDFLNSVPPPVDTNPVPFDIPQTRNQQQPAVPKKKASAPSLISRFTRNNTSNANGTSRGLLSSGESTSGYLGGLDSRSLISRAGSTMTSRSRNHIPIQVNIPPGLESHAANSAMAASTGVRPAGSSTSSGRVPMKRLEPREPQAVSSRATQDLADFFRNSGPPQSFRG</sequence>
<evidence type="ECO:0000256" key="1">
    <source>
        <dbReference type="SAM" id="MobiDB-lite"/>
    </source>
</evidence>
<dbReference type="EMBL" id="CAWUON010000019">
    <property type="protein sequence ID" value="CAK7266589.1"/>
    <property type="molecule type" value="Genomic_DNA"/>
</dbReference>
<feature type="compositionally biased region" description="Basic and acidic residues" evidence="1">
    <location>
        <begin position="720"/>
        <end position="741"/>
    </location>
</feature>
<keyword evidence="3" id="KW-1185">Reference proteome</keyword>
<protein>
    <submittedName>
        <fullName evidence="2">Uncharacterized protein</fullName>
    </submittedName>
</protein>
<feature type="compositionally biased region" description="Polar residues" evidence="1">
    <location>
        <begin position="17"/>
        <end position="39"/>
    </location>
</feature>
<name>A0ABP0DED1_9PEZI</name>
<feature type="compositionally biased region" description="Polar residues" evidence="1">
    <location>
        <begin position="913"/>
        <end position="933"/>
    </location>
</feature>
<reference evidence="2 3" key="1">
    <citation type="submission" date="2024-01" db="EMBL/GenBank/DDBJ databases">
        <authorList>
            <person name="Allen C."/>
            <person name="Tagirdzhanova G."/>
        </authorList>
    </citation>
    <scope>NUCLEOTIDE SEQUENCE [LARGE SCALE GENOMIC DNA]</scope>
    <source>
        <strain evidence="2 3">CBS 119000</strain>
    </source>
</reference>
<feature type="compositionally biased region" description="Polar residues" evidence="1">
    <location>
        <begin position="743"/>
        <end position="758"/>
    </location>
</feature>
<feature type="compositionally biased region" description="Basic and acidic residues" evidence="1">
    <location>
        <begin position="368"/>
        <end position="379"/>
    </location>
</feature>
<organism evidence="2 3">
    <name type="scientific">Sporothrix epigloea</name>
    <dbReference type="NCBI Taxonomy" id="1892477"/>
    <lineage>
        <taxon>Eukaryota</taxon>
        <taxon>Fungi</taxon>
        <taxon>Dikarya</taxon>
        <taxon>Ascomycota</taxon>
        <taxon>Pezizomycotina</taxon>
        <taxon>Sordariomycetes</taxon>
        <taxon>Sordariomycetidae</taxon>
        <taxon>Ophiostomatales</taxon>
        <taxon>Ophiostomataceae</taxon>
        <taxon>Sporothrix</taxon>
    </lineage>
</organism>
<feature type="compositionally biased region" description="Polar residues" evidence="1">
    <location>
        <begin position="955"/>
        <end position="968"/>
    </location>
</feature>
<feature type="region of interest" description="Disordered" evidence="1">
    <location>
        <begin position="1347"/>
        <end position="1402"/>
    </location>
</feature>
<accession>A0ABP0DED1</accession>
<feature type="compositionally biased region" description="Basic and acidic residues" evidence="1">
    <location>
        <begin position="861"/>
        <end position="871"/>
    </location>
</feature>
<dbReference type="Proteomes" id="UP001642502">
    <property type="component" value="Unassembled WGS sequence"/>
</dbReference>
<feature type="region of interest" description="Disordered" evidence="1">
    <location>
        <begin position="322"/>
        <end position="381"/>
    </location>
</feature>
<feature type="compositionally biased region" description="Basic and acidic residues" evidence="1">
    <location>
        <begin position="345"/>
        <end position="361"/>
    </location>
</feature>
<feature type="compositionally biased region" description="Low complexity" evidence="1">
    <location>
        <begin position="873"/>
        <end position="886"/>
    </location>
</feature>
<feature type="region of interest" description="Disordered" evidence="1">
    <location>
        <begin position="1"/>
        <end position="39"/>
    </location>
</feature>
<feature type="compositionally biased region" description="Polar residues" evidence="1">
    <location>
        <begin position="329"/>
        <end position="343"/>
    </location>
</feature>
<feature type="compositionally biased region" description="Basic and acidic residues" evidence="1">
    <location>
        <begin position="900"/>
        <end position="909"/>
    </location>
</feature>
<feature type="region of interest" description="Disordered" evidence="1">
    <location>
        <begin position="1280"/>
        <end position="1299"/>
    </location>
</feature>
<comment type="caution">
    <text evidence="2">The sequence shown here is derived from an EMBL/GenBank/DDBJ whole genome shotgun (WGS) entry which is preliminary data.</text>
</comment>
<gene>
    <name evidence="2" type="ORF">SEPCBS119000_002107</name>
</gene>
<evidence type="ECO:0000313" key="3">
    <source>
        <dbReference type="Proteomes" id="UP001642502"/>
    </source>
</evidence>
<feature type="compositionally biased region" description="Low complexity" evidence="1">
    <location>
        <begin position="675"/>
        <end position="690"/>
    </location>
</feature>
<feature type="compositionally biased region" description="Low complexity" evidence="1">
    <location>
        <begin position="768"/>
        <end position="779"/>
    </location>
</feature>
<proteinExistence type="predicted"/>
<feature type="compositionally biased region" description="Acidic residues" evidence="1">
    <location>
        <begin position="784"/>
        <end position="793"/>
    </location>
</feature>
<feature type="compositionally biased region" description="Low complexity" evidence="1">
    <location>
        <begin position="845"/>
        <end position="859"/>
    </location>
</feature>